<reference evidence="2 3" key="1">
    <citation type="journal article" date="2016" name="Int. J. Syst. Evol. Microbiol.">
        <title>Labrenzia salina sp. nov., isolated from the rhizosphere of the halophyte Arthrocnemum macrostachyum.</title>
        <authorList>
            <person name="Camacho M."/>
            <person name="Redondo-Gomez S."/>
            <person name="Rodriguez-Llorente I."/>
            <person name="Rohde M."/>
            <person name="Sproer C."/>
            <person name="Schumann P."/>
            <person name="Klenk H.P."/>
            <person name="Montero-Calasanz M.D.C."/>
        </authorList>
    </citation>
    <scope>NUCLEOTIDE SEQUENCE [LARGE SCALE GENOMIC DNA]</scope>
    <source>
        <strain evidence="2 3">DSM 29163</strain>
    </source>
</reference>
<feature type="region of interest" description="Disordered" evidence="1">
    <location>
        <begin position="220"/>
        <end position="240"/>
    </location>
</feature>
<dbReference type="Proteomes" id="UP001300261">
    <property type="component" value="Unassembled WGS sequence"/>
</dbReference>
<name>A0ABT3R6C3_9HYPH</name>
<protein>
    <submittedName>
        <fullName evidence="2">Uncharacterized protein</fullName>
    </submittedName>
</protein>
<feature type="region of interest" description="Disordered" evidence="1">
    <location>
        <begin position="1"/>
        <end position="127"/>
    </location>
</feature>
<accession>A0ABT3R6C3</accession>
<proteinExistence type="predicted"/>
<evidence type="ECO:0000313" key="3">
    <source>
        <dbReference type="Proteomes" id="UP001300261"/>
    </source>
</evidence>
<feature type="compositionally biased region" description="Basic and acidic residues" evidence="1">
    <location>
        <begin position="63"/>
        <end position="75"/>
    </location>
</feature>
<dbReference type="RefSeq" id="WP_265964940.1">
    <property type="nucleotide sequence ID" value="NZ_JAPEVI010000003.1"/>
</dbReference>
<keyword evidence="3" id="KW-1185">Reference proteome</keyword>
<sequence>MIRAPRQPQIGGETDCETAGHAPAAGSVDRRKNEKHADECQMVRPDQECGNQAERGRQVQPLHVEKRTQEQKHGGVEIGRQQLRRVSEGGQDQESDDNGPVHQRPSAGEPDQQQSAGDDGGGDRYQPQRLDRIHEAGQQTGGFQVKDLDPIEAQHGHEGGRIFRLADAVGAVPGQGQVFAVGDVVLDQVIGLPVQLGRVRNLRLQNRGGIGEHVPVGQRENLRHSGDHGNEQTQYGGADPAAERTIDVAERPVGEAETSFQAAPGMIRHWRPPDSSIAKLCHLPVRIA</sequence>
<evidence type="ECO:0000256" key="1">
    <source>
        <dbReference type="SAM" id="MobiDB-lite"/>
    </source>
</evidence>
<feature type="compositionally biased region" description="Basic and acidic residues" evidence="1">
    <location>
        <begin position="28"/>
        <end position="47"/>
    </location>
</feature>
<comment type="caution">
    <text evidence="2">The sequence shown here is derived from an EMBL/GenBank/DDBJ whole genome shotgun (WGS) entry which is preliminary data.</text>
</comment>
<gene>
    <name evidence="2" type="ORF">ON753_20470</name>
</gene>
<dbReference type="EMBL" id="JAPEVI010000003">
    <property type="protein sequence ID" value="MCX2724714.1"/>
    <property type="molecule type" value="Genomic_DNA"/>
</dbReference>
<organism evidence="2 3">
    <name type="scientific">Roseibium salinum</name>
    <dbReference type="NCBI Taxonomy" id="1604349"/>
    <lineage>
        <taxon>Bacteria</taxon>
        <taxon>Pseudomonadati</taxon>
        <taxon>Pseudomonadota</taxon>
        <taxon>Alphaproteobacteria</taxon>
        <taxon>Hyphomicrobiales</taxon>
        <taxon>Stappiaceae</taxon>
        <taxon>Roseibium</taxon>
    </lineage>
</organism>
<feature type="compositionally biased region" description="Basic and acidic residues" evidence="1">
    <location>
        <begin position="220"/>
        <end position="230"/>
    </location>
</feature>
<evidence type="ECO:0000313" key="2">
    <source>
        <dbReference type="EMBL" id="MCX2724714.1"/>
    </source>
</evidence>